<dbReference type="AlphaFoldDB" id="A0A848F5L8"/>
<dbReference type="InterPro" id="IPR029016">
    <property type="entry name" value="GAF-like_dom_sf"/>
</dbReference>
<gene>
    <name evidence="2" type="ORF">HHL10_01165</name>
</gene>
<proteinExistence type="predicted"/>
<evidence type="ECO:0000256" key="1">
    <source>
        <dbReference type="SAM" id="Coils"/>
    </source>
</evidence>
<feature type="coiled-coil region" evidence="1">
    <location>
        <begin position="45"/>
        <end position="72"/>
    </location>
</feature>
<dbReference type="InterPro" id="IPR007435">
    <property type="entry name" value="DUF484"/>
</dbReference>
<reference evidence="2 3" key="1">
    <citation type="submission" date="2020-04" db="EMBL/GenBank/DDBJ databases">
        <title>Azohydromonas sp. isolated from soil.</title>
        <authorList>
            <person name="Dahal R.H."/>
        </authorList>
    </citation>
    <scope>NUCLEOTIDE SEQUENCE [LARGE SCALE GENOMIC DNA]</scope>
    <source>
        <strain evidence="2 3">G-1-1-14</strain>
    </source>
</reference>
<name>A0A848F5L8_9BURK</name>
<organism evidence="2 3">
    <name type="scientific">Azohydromonas caseinilytica</name>
    <dbReference type="NCBI Taxonomy" id="2728836"/>
    <lineage>
        <taxon>Bacteria</taxon>
        <taxon>Pseudomonadati</taxon>
        <taxon>Pseudomonadota</taxon>
        <taxon>Betaproteobacteria</taxon>
        <taxon>Burkholderiales</taxon>
        <taxon>Sphaerotilaceae</taxon>
        <taxon>Azohydromonas</taxon>
    </lineage>
</organism>
<keyword evidence="3" id="KW-1185">Reference proteome</keyword>
<dbReference type="RefSeq" id="WP_169158505.1">
    <property type="nucleotide sequence ID" value="NZ_JABBFW010000001.1"/>
</dbReference>
<sequence length="227" mass="24897">MSGGIDGITEDDLAQYLSLNPGFFERHAELLGEIRLASPHGGRAVSLQERQAALLRERIKGLEQRLMEMIRHGQENTAIAERLHAWTRAVMLQRDSRSLPLLLVEELKQQFLVPQAALRLWDVDVAYASEGFVLAEPGTVRGFADELALPLCALNTGEVEAAQWLFDGTPALSIACVPLRHDSARGAFGLLMLGSPDATRFQSDMGVDFLVRIGDIASAALSRLLPR</sequence>
<protein>
    <submittedName>
        <fullName evidence="2">DUF484 family protein</fullName>
    </submittedName>
</protein>
<dbReference type="PANTHER" id="PTHR38765">
    <property type="entry name" value="DUF484 DOMAIN-CONTAINING PROTEIN"/>
    <property type="match status" value="1"/>
</dbReference>
<keyword evidence="1" id="KW-0175">Coiled coil</keyword>
<dbReference type="Pfam" id="PF04340">
    <property type="entry name" value="DUF484"/>
    <property type="match status" value="1"/>
</dbReference>
<dbReference type="Gene3D" id="3.30.450.40">
    <property type="match status" value="1"/>
</dbReference>
<dbReference type="EMBL" id="JABBFW010000001">
    <property type="protein sequence ID" value="NML13590.1"/>
    <property type="molecule type" value="Genomic_DNA"/>
</dbReference>
<dbReference type="PANTHER" id="PTHR38765:SF1">
    <property type="entry name" value="DUF484 DOMAIN-CONTAINING PROTEIN"/>
    <property type="match status" value="1"/>
</dbReference>
<accession>A0A848F5L8</accession>
<comment type="caution">
    <text evidence="2">The sequence shown here is derived from an EMBL/GenBank/DDBJ whole genome shotgun (WGS) entry which is preliminary data.</text>
</comment>
<dbReference type="Proteomes" id="UP000574067">
    <property type="component" value="Unassembled WGS sequence"/>
</dbReference>
<evidence type="ECO:0000313" key="3">
    <source>
        <dbReference type="Proteomes" id="UP000574067"/>
    </source>
</evidence>
<evidence type="ECO:0000313" key="2">
    <source>
        <dbReference type="EMBL" id="NML13590.1"/>
    </source>
</evidence>